<feature type="domain" description="Reelin" evidence="3">
    <location>
        <begin position="30"/>
        <end position="64"/>
    </location>
</feature>
<dbReference type="Pfam" id="PF02014">
    <property type="entry name" value="Reeler"/>
    <property type="match status" value="1"/>
</dbReference>
<dbReference type="GeneTree" id="ENSGT01130000281348"/>
<feature type="region of interest" description="Disordered" evidence="1">
    <location>
        <begin position="33"/>
        <end position="71"/>
    </location>
</feature>
<organism evidence="4 5">
    <name type="scientific">Esox lucius</name>
    <name type="common">Northern pike</name>
    <dbReference type="NCBI Taxonomy" id="8010"/>
    <lineage>
        <taxon>Eukaryota</taxon>
        <taxon>Metazoa</taxon>
        <taxon>Chordata</taxon>
        <taxon>Craniata</taxon>
        <taxon>Vertebrata</taxon>
        <taxon>Euteleostomi</taxon>
        <taxon>Actinopterygii</taxon>
        <taxon>Neopterygii</taxon>
        <taxon>Teleostei</taxon>
        <taxon>Protacanthopterygii</taxon>
        <taxon>Esociformes</taxon>
        <taxon>Esocidae</taxon>
        <taxon>Esox</taxon>
    </lineage>
</organism>
<reference evidence="4" key="4">
    <citation type="submission" date="2025-09" db="UniProtKB">
        <authorList>
            <consortium name="Ensembl"/>
        </authorList>
    </citation>
    <scope>IDENTIFICATION</scope>
</reference>
<feature type="compositionally biased region" description="Polar residues" evidence="1">
    <location>
        <begin position="33"/>
        <end position="44"/>
    </location>
</feature>
<dbReference type="AlphaFoldDB" id="A0A3P8Y8M7"/>
<evidence type="ECO:0000259" key="3">
    <source>
        <dbReference type="Pfam" id="PF02014"/>
    </source>
</evidence>
<dbReference type="Proteomes" id="UP000265140">
    <property type="component" value="Chromosome 24"/>
</dbReference>
<feature type="signal peptide" evidence="2">
    <location>
        <begin position="1"/>
        <end position="18"/>
    </location>
</feature>
<evidence type="ECO:0000256" key="1">
    <source>
        <dbReference type="SAM" id="MobiDB-lite"/>
    </source>
</evidence>
<dbReference type="PANTHER" id="PTHR45828">
    <property type="entry name" value="CYTOCHROME B561/FERRIC REDUCTASE TRANSMEMBRANE"/>
    <property type="match status" value="1"/>
</dbReference>
<evidence type="ECO:0000313" key="5">
    <source>
        <dbReference type="Proteomes" id="UP000265140"/>
    </source>
</evidence>
<dbReference type="PANTHER" id="PTHR45828:SF9">
    <property type="entry name" value="CELL WALL INTEGRITY AND STRESS RESPONSE COMPONENT 4-LIKE-RELATED"/>
    <property type="match status" value="1"/>
</dbReference>
<reference evidence="4" key="3">
    <citation type="submission" date="2025-08" db="UniProtKB">
        <authorList>
            <consortium name="Ensembl"/>
        </authorList>
    </citation>
    <scope>IDENTIFICATION</scope>
</reference>
<reference evidence="5" key="1">
    <citation type="journal article" date="2014" name="PLoS ONE">
        <title>The genome and linkage map of the northern pike (Esox lucius): conserved synteny revealed between the salmonid sister group and the Neoteleostei.</title>
        <authorList>
            <person name="Rondeau E.B."/>
            <person name="Minkley D.R."/>
            <person name="Leong J.S."/>
            <person name="Messmer A.M."/>
            <person name="Jantzen J.R."/>
            <person name="von Schalburg K.R."/>
            <person name="Lemon C."/>
            <person name="Bird N.H."/>
            <person name="Koop B.F."/>
        </authorList>
    </citation>
    <scope>NUCLEOTIDE SEQUENCE</scope>
</reference>
<dbReference type="GO" id="GO:0016020">
    <property type="term" value="C:membrane"/>
    <property type="evidence" value="ECO:0007669"/>
    <property type="project" value="TreeGrafter"/>
</dbReference>
<protein>
    <recommendedName>
        <fullName evidence="3">Reelin domain-containing protein</fullName>
    </recommendedName>
</protein>
<feature type="chain" id="PRO_5028154538" description="Reelin domain-containing protein" evidence="2">
    <location>
        <begin position="19"/>
        <end position="71"/>
    </location>
</feature>
<dbReference type="InParanoid" id="A0A3P8Y8M7"/>
<accession>A0A3P8Y8M7</accession>
<evidence type="ECO:0000256" key="2">
    <source>
        <dbReference type="SAM" id="SignalP"/>
    </source>
</evidence>
<reference evidence="4" key="2">
    <citation type="submission" date="2020-02" db="EMBL/GenBank/DDBJ databases">
        <title>Esox lucius (northern pike) genome, fEsoLuc1, primary haplotype.</title>
        <authorList>
            <person name="Myers G."/>
            <person name="Karagic N."/>
            <person name="Meyer A."/>
            <person name="Pippel M."/>
            <person name="Reichard M."/>
            <person name="Winkler S."/>
            <person name="Tracey A."/>
            <person name="Sims Y."/>
            <person name="Howe K."/>
            <person name="Rhie A."/>
            <person name="Formenti G."/>
            <person name="Durbin R."/>
            <person name="Fedrigo O."/>
            <person name="Jarvis E.D."/>
        </authorList>
    </citation>
    <scope>NUCLEOTIDE SEQUENCE [LARGE SCALE GENOMIC DNA]</scope>
</reference>
<name>A0A3P8Y8M7_ESOLU</name>
<dbReference type="Ensembl" id="ENSELUT00000037980.3">
    <property type="protein sequence ID" value="ENSELUP00000012159.2"/>
    <property type="gene ID" value="ENSELUG00000012431.3"/>
</dbReference>
<dbReference type="Bgee" id="ENSELUG00000012431">
    <property type="expression patterns" value="Expressed in nose and 1 other cell type or tissue"/>
</dbReference>
<proteinExistence type="predicted"/>
<sequence>MVGILCVLLSLTALRVEGYSSGGSLIQSQCASMDPSSVHGTMQNSPPPYTVTVNQTTYKPGDTISGESSRR</sequence>
<dbReference type="InterPro" id="IPR051237">
    <property type="entry name" value="Ferric-chelate_Red/DefProt"/>
</dbReference>
<dbReference type="InterPro" id="IPR002861">
    <property type="entry name" value="Reeler_dom"/>
</dbReference>
<keyword evidence="2" id="KW-0732">Signal</keyword>
<keyword evidence="5" id="KW-1185">Reference proteome</keyword>
<evidence type="ECO:0000313" key="4">
    <source>
        <dbReference type="Ensembl" id="ENSELUP00000012159.2"/>
    </source>
</evidence>